<evidence type="ECO:0000313" key="3">
    <source>
        <dbReference type="Proteomes" id="UP001168363"/>
    </source>
</evidence>
<sequence length="69" mass="7428">FVLGSARQGDWLCSAVADELDAVVVAVDYRLAPTHRIPAAHEDCYEALLWTHEHADALGADPARLGLMG</sequence>
<dbReference type="EMBL" id="JAULSC010000495">
    <property type="protein sequence ID" value="MDO3398372.1"/>
    <property type="molecule type" value="Genomic_DNA"/>
</dbReference>
<evidence type="ECO:0000313" key="2">
    <source>
        <dbReference type="EMBL" id="MDO3398372.1"/>
    </source>
</evidence>
<dbReference type="InterPro" id="IPR013094">
    <property type="entry name" value="AB_hydrolase_3"/>
</dbReference>
<feature type="non-terminal residue" evidence="2">
    <location>
        <position position="69"/>
    </location>
</feature>
<dbReference type="SUPFAM" id="SSF53474">
    <property type="entry name" value="alpha/beta-Hydrolases"/>
    <property type="match status" value="1"/>
</dbReference>
<dbReference type="InterPro" id="IPR050466">
    <property type="entry name" value="Carboxylest/Gibb_receptor"/>
</dbReference>
<dbReference type="PANTHER" id="PTHR23024">
    <property type="entry name" value="ARYLACETAMIDE DEACETYLASE"/>
    <property type="match status" value="1"/>
</dbReference>
<dbReference type="InterPro" id="IPR029058">
    <property type="entry name" value="AB_hydrolase_fold"/>
</dbReference>
<name>A0ABT8U195_9ACTN</name>
<keyword evidence="3" id="KW-1185">Reference proteome</keyword>
<proteinExistence type="predicted"/>
<gene>
    <name evidence="2" type="ORF">QWJ41_21860</name>
</gene>
<accession>A0ABT8U195</accession>
<dbReference type="PANTHER" id="PTHR23024:SF24">
    <property type="entry name" value="ALPHA_BETA HYDROLASE FOLD-3 DOMAIN-CONTAINING PROTEIN"/>
    <property type="match status" value="1"/>
</dbReference>
<keyword evidence="2" id="KW-0378">Hydrolase</keyword>
<dbReference type="Gene3D" id="3.40.50.1820">
    <property type="entry name" value="alpha/beta hydrolase"/>
    <property type="match status" value="1"/>
</dbReference>
<feature type="domain" description="Alpha/beta hydrolase fold-3" evidence="1">
    <location>
        <begin position="1"/>
        <end position="69"/>
    </location>
</feature>
<dbReference type="Pfam" id="PF07859">
    <property type="entry name" value="Abhydrolase_3"/>
    <property type="match status" value="1"/>
</dbReference>
<organism evidence="2 3">
    <name type="scientific">Nocardioides cremeus</name>
    <dbReference type="NCBI Taxonomy" id="3058044"/>
    <lineage>
        <taxon>Bacteria</taxon>
        <taxon>Bacillati</taxon>
        <taxon>Actinomycetota</taxon>
        <taxon>Actinomycetes</taxon>
        <taxon>Propionibacteriales</taxon>
        <taxon>Nocardioidaceae</taxon>
        <taxon>Nocardioides</taxon>
    </lineage>
</organism>
<feature type="non-terminal residue" evidence="2">
    <location>
        <position position="1"/>
    </location>
</feature>
<dbReference type="RefSeq" id="WP_302710598.1">
    <property type="nucleotide sequence ID" value="NZ_JAULSC010000495.1"/>
</dbReference>
<evidence type="ECO:0000259" key="1">
    <source>
        <dbReference type="Pfam" id="PF07859"/>
    </source>
</evidence>
<reference evidence="2" key="1">
    <citation type="submission" date="2023-06" db="EMBL/GenBank/DDBJ databases">
        <title>Genome sequence of Nocardioides sp. SOB44.</title>
        <authorList>
            <person name="Zhang G."/>
        </authorList>
    </citation>
    <scope>NUCLEOTIDE SEQUENCE</scope>
    <source>
        <strain evidence="2">SOB44</strain>
    </source>
</reference>
<dbReference type="GO" id="GO:0016787">
    <property type="term" value="F:hydrolase activity"/>
    <property type="evidence" value="ECO:0007669"/>
    <property type="project" value="UniProtKB-KW"/>
</dbReference>
<comment type="caution">
    <text evidence="2">The sequence shown here is derived from an EMBL/GenBank/DDBJ whole genome shotgun (WGS) entry which is preliminary data.</text>
</comment>
<protein>
    <submittedName>
        <fullName evidence="2">Alpha/beta hydrolase fold domain-containing protein</fullName>
    </submittedName>
</protein>
<dbReference type="Proteomes" id="UP001168363">
    <property type="component" value="Unassembled WGS sequence"/>
</dbReference>